<dbReference type="Pfam" id="PF10092">
    <property type="entry name" value="DUF2330"/>
    <property type="match status" value="1"/>
</dbReference>
<dbReference type="Proteomes" id="UP000238823">
    <property type="component" value="Unassembled WGS sequence"/>
</dbReference>
<dbReference type="SUPFAM" id="SSF74653">
    <property type="entry name" value="TolA/TonB C-terminal domain"/>
    <property type="match status" value="1"/>
</dbReference>
<feature type="region of interest" description="Disordered" evidence="1">
    <location>
        <begin position="616"/>
        <end position="660"/>
    </location>
</feature>
<dbReference type="InterPro" id="IPR024038">
    <property type="entry name" value="MYXO-CTERM"/>
</dbReference>
<dbReference type="RefSeq" id="WP_106093589.1">
    <property type="nucleotide sequence ID" value="NZ_PVNL01000133.1"/>
</dbReference>
<accession>A0A2S9XW19</accession>
<dbReference type="EMBL" id="PVNL01000133">
    <property type="protein sequence ID" value="PRP96940.1"/>
    <property type="molecule type" value="Genomic_DNA"/>
</dbReference>
<dbReference type="Gene3D" id="3.30.2420.10">
    <property type="entry name" value="TonB"/>
    <property type="match status" value="1"/>
</dbReference>
<protein>
    <recommendedName>
        <fullName evidence="5">Gram-negative bacterial tonB protein</fullName>
    </recommendedName>
</protein>
<gene>
    <name evidence="3" type="ORF">ENSA7_67710</name>
</gene>
<proteinExistence type="predicted"/>
<evidence type="ECO:0000313" key="3">
    <source>
        <dbReference type="EMBL" id="PRP96940.1"/>
    </source>
</evidence>
<evidence type="ECO:0000256" key="1">
    <source>
        <dbReference type="SAM" id="MobiDB-lite"/>
    </source>
</evidence>
<dbReference type="OrthoDB" id="9759899at2"/>
<reference evidence="3 4" key="1">
    <citation type="submission" date="2018-03" db="EMBL/GenBank/DDBJ databases">
        <title>Draft Genome Sequences of the Obligatory Marine Myxobacteria Enhygromyxa salina SWB007.</title>
        <authorList>
            <person name="Poehlein A."/>
            <person name="Moghaddam J.A."/>
            <person name="Harms H."/>
            <person name="Alanjari M."/>
            <person name="Koenig G.M."/>
            <person name="Daniel R."/>
            <person name="Schaeberle T.F."/>
        </authorList>
    </citation>
    <scope>NUCLEOTIDE SEQUENCE [LARGE SCALE GENOMIC DNA]</scope>
    <source>
        <strain evidence="3 4">SWB007</strain>
    </source>
</reference>
<name>A0A2S9XW19_9BACT</name>
<feature type="chain" id="PRO_5015578523" description="Gram-negative bacterial tonB protein" evidence="2">
    <location>
        <begin position="35"/>
        <end position="686"/>
    </location>
</feature>
<keyword evidence="2" id="KW-0732">Signal</keyword>
<evidence type="ECO:0000256" key="2">
    <source>
        <dbReference type="SAM" id="SignalP"/>
    </source>
</evidence>
<feature type="compositionally biased region" description="Low complexity" evidence="1">
    <location>
        <begin position="628"/>
        <end position="660"/>
    </location>
</feature>
<dbReference type="AlphaFoldDB" id="A0A2S9XW19"/>
<evidence type="ECO:0000313" key="4">
    <source>
        <dbReference type="Proteomes" id="UP000238823"/>
    </source>
</evidence>
<dbReference type="NCBIfam" id="TIGR03901">
    <property type="entry name" value="MYXO-CTERM"/>
    <property type="match status" value="1"/>
</dbReference>
<dbReference type="InterPro" id="IPR019283">
    <property type="entry name" value="DUF2330"/>
</dbReference>
<dbReference type="NCBIfam" id="NF033768">
    <property type="entry name" value="myxo_SS_tail"/>
    <property type="match status" value="1"/>
</dbReference>
<dbReference type="InterPro" id="IPR049806">
    <property type="entry name" value="MasK-like_C"/>
</dbReference>
<comment type="caution">
    <text evidence="3">The sequence shown here is derived from an EMBL/GenBank/DDBJ whole genome shotgun (WGS) entry which is preliminary data.</text>
</comment>
<feature type="signal peptide" evidence="2">
    <location>
        <begin position="1"/>
        <end position="34"/>
    </location>
</feature>
<sequence>MRRAPSNKSWSSRRPLALALTCGVGLLMPAAAQAFCGFYVAGADAKLLNNATVVVLMRDGTRTVLSMQNDYQGPPEEFALVIPVPVVLKESDVETLRPELFDRVDKLASPRLVEYWESDPCSGDGGSIDPADPRAIGFGGGGGSGYGRGSGSPTVEVEAQFAVGEYEIVILSATESSGLDDWLRANGYNIPAGAEPLLRPYVQQNMKFFVAKVDPTKVKFASNGHAKLSPLRFHYDSKDFTLPVRLGLINAPDPSTGGKQDLLVHILAPGTRYQAANYPNATIPTNLDLERTAKDRFGEFYVSLFDHTLANNPGAIVTEYAWGAGSCDPCPGPDAALTQQELLELGGDVIPSWSAQLEGSSRDAPLPKIEVPAPTVGGPLDKQIIQRVVRAHMNEVEFCYTAGLAKQPKLAGRVNVEFVIDGAGSVASSRVAKTTLADASVGTCIAQAVKRWKFPMPRGGSLVTVNYPFDLAPTGGTSTSSGRGGRRMPVASSFVLTRLHARYDASALAEDLVFETAPPITGGRETFGELERGATIATTGPNNFQARYAVRHEWTGEVTCANPVRGRWGGPPAGGGTAPKLAQQLTKVTRTAALASFVTPSAGEQLGVEAAVLIEPPASGPKTEPTSKAIEAAQTETATETKAPTPTDSGCGCSSASRSGRAAGPLALLALLGLRRRRDRHTNIAI</sequence>
<organism evidence="3 4">
    <name type="scientific">Enhygromyxa salina</name>
    <dbReference type="NCBI Taxonomy" id="215803"/>
    <lineage>
        <taxon>Bacteria</taxon>
        <taxon>Pseudomonadati</taxon>
        <taxon>Myxococcota</taxon>
        <taxon>Polyangia</taxon>
        <taxon>Nannocystales</taxon>
        <taxon>Nannocystaceae</taxon>
        <taxon>Enhygromyxa</taxon>
    </lineage>
</organism>
<evidence type="ECO:0008006" key="5">
    <source>
        <dbReference type="Google" id="ProtNLM"/>
    </source>
</evidence>